<dbReference type="KEGG" id="soy:115881167"/>
<proteinExistence type="predicted"/>
<dbReference type="Proteomes" id="UP000504635">
    <property type="component" value="Unplaced"/>
</dbReference>
<keyword evidence="9" id="KW-0807">Transducer</keyword>
<dbReference type="Pfam" id="PF02949">
    <property type="entry name" value="7tm_6"/>
    <property type="match status" value="1"/>
</dbReference>
<keyword evidence="11" id="KW-1185">Reference proteome</keyword>
<evidence type="ECO:0000256" key="6">
    <source>
        <dbReference type="ARBA" id="ARBA00022989"/>
    </source>
</evidence>
<organism evidence="11 12">
    <name type="scientific">Sitophilus oryzae</name>
    <name type="common">Rice weevil</name>
    <name type="synonym">Curculio oryzae</name>
    <dbReference type="NCBI Taxonomy" id="7048"/>
    <lineage>
        <taxon>Eukaryota</taxon>
        <taxon>Metazoa</taxon>
        <taxon>Ecdysozoa</taxon>
        <taxon>Arthropoda</taxon>
        <taxon>Hexapoda</taxon>
        <taxon>Insecta</taxon>
        <taxon>Pterygota</taxon>
        <taxon>Neoptera</taxon>
        <taxon>Endopterygota</taxon>
        <taxon>Coleoptera</taxon>
        <taxon>Polyphaga</taxon>
        <taxon>Cucujiformia</taxon>
        <taxon>Curculionidae</taxon>
        <taxon>Dryophthorinae</taxon>
        <taxon>Sitophilus</taxon>
    </lineage>
</organism>
<gene>
    <name evidence="12" type="primary">LOC115881167</name>
</gene>
<dbReference type="PANTHER" id="PTHR21137">
    <property type="entry name" value="ODORANT RECEPTOR"/>
    <property type="match status" value="1"/>
</dbReference>
<dbReference type="OrthoDB" id="7540137at2759"/>
<keyword evidence="6 10" id="KW-1133">Transmembrane helix</keyword>
<reference evidence="12" key="1">
    <citation type="submission" date="2025-08" db="UniProtKB">
        <authorList>
            <consortium name="RefSeq"/>
        </authorList>
    </citation>
    <scope>IDENTIFICATION</scope>
    <source>
        <tissue evidence="12">Gonads</tissue>
    </source>
</reference>
<keyword evidence="4 10" id="KW-0812">Transmembrane</keyword>
<evidence type="ECO:0000256" key="3">
    <source>
        <dbReference type="ARBA" id="ARBA00022606"/>
    </source>
</evidence>
<dbReference type="PANTHER" id="PTHR21137:SF35">
    <property type="entry name" value="ODORANT RECEPTOR 19A-RELATED"/>
    <property type="match status" value="1"/>
</dbReference>
<dbReference type="RefSeq" id="XP_030754409.1">
    <property type="nucleotide sequence ID" value="XM_030898549.1"/>
</dbReference>
<evidence type="ECO:0000256" key="9">
    <source>
        <dbReference type="ARBA" id="ARBA00023224"/>
    </source>
</evidence>
<dbReference type="GeneID" id="115881167"/>
<accession>A0A6J2XUZ7</accession>
<dbReference type="GO" id="GO:0005886">
    <property type="term" value="C:plasma membrane"/>
    <property type="evidence" value="ECO:0007669"/>
    <property type="project" value="UniProtKB-SubCell"/>
</dbReference>
<evidence type="ECO:0000313" key="11">
    <source>
        <dbReference type="Proteomes" id="UP000504635"/>
    </source>
</evidence>
<evidence type="ECO:0000256" key="8">
    <source>
        <dbReference type="ARBA" id="ARBA00023170"/>
    </source>
</evidence>
<evidence type="ECO:0000256" key="1">
    <source>
        <dbReference type="ARBA" id="ARBA00004651"/>
    </source>
</evidence>
<evidence type="ECO:0000256" key="4">
    <source>
        <dbReference type="ARBA" id="ARBA00022692"/>
    </source>
</evidence>
<dbReference type="InterPro" id="IPR004117">
    <property type="entry name" value="7tm6_olfct_rcpt"/>
</dbReference>
<dbReference type="GO" id="GO:0005549">
    <property type="term" value="F:odorant binding"/>
    <property type="evidence" value="ECO:0007669"/>
    <property type="project" value="InterPro"/>
</dbReference>
<comment type="subcellular location">
    <subcellularLocation>
        <location evidence="1">Cell membrane</location>
        <topology evidence="1">Multi-pass membrane protein</topology>
    </subcellularLocation>
</comment>
<name>A0A6J2XUZ7_SITOR</name>
<protein>
    <submittedName>
        <fullName evidence="12">Odorant receptor 85c-like</fullName>
    </submittedName>
</protein>
<dbReference type="InParanoid" id="A0A6J2XUZ7"/>
<dbReference type="AlphaFoldDB" id="A0A6J2XUZ7"/>
<feature type="transmembrane region" description="Helical" evidence="10">
    <location>
        <begin position="94"/>
        <end position="113"/>
    </location>
</feature>
<feature type="transmembrane region" description="Helical" evidence="10">
    <location>
        <begin position="53"/>
        <end position="74"/>
    </location>
</feature>
<keyword evidence="3" id="KW-0716">Sensory transduction</keyword>
<keyword evidence="8" id="KW-0675">Receptor</keyword>
<evidence type="ECO:0000256" key="2">
    <source>
        <dbReference type="ARBA" id="ARBA00022475"/>
    </source>
</evidence>
<sequence>MFCSIVCAQFRVLKDNLEKLNYKRNVADIKKDIKMNVQAHLQLLKACEVINGIFSFGVLGQFAGSIFVICFTSYELIFYSPDFSDFYLVLAYEIHLLSYMVCMLGQVAFYCYYGHNIMSESSDIGQSIYLSNWYDSDLKIRKELMIFMERVKKPIILTAGELFPLTVNTLRGILRSSYSFFAVLRQTK</sequence>
<dbReference type="GO" id="GO:0004984">
    <property type="term" value="F:olfactory receptor activity"/>
    <property type="evidence" value="ECO:0007669"/>
    <property type="project" value="InterPro"/>
</dbReference>
<evidence type="ECO:0000256" key="5">
    <source>
        <dbReference type="ARBA" id="ARBA00022725"/>
    </source>
</evidence>
<keyword evidence="7 10" id="KW-0472">Membrane</keyword>
<keyword evidence="5" id="KW-0552">Olfaction</keyword>
<keyword evidence="2" id="KW-1003">Cell membrane</keyword>
<evidence type="ECO:0000256" key="10">
    <source>
        <dbReference type="SAM" id="Phobius"/>
    </source>
</evidence>
<dbReference type="GO" id="GO:0007165">
    <property type="term" value="P:signal transduction"/>
    <property type="evidence" value="ECO:0007669"/>
    <property type="project" value="UniProtKB-KW"/>
</dbReference>
<evidence type="ECO:0000256" key="7">
    <source>
        <dbReference type="ARBA" id="ARBA00023136"/>
    </source>
</evidence>
<evidence type="ECO:0000313" key="12">
    <source>
        <dbReference type="RefSeq" id="XP_030754409.1"/>
    </source>
</evidence>